<protein>
    <submittedName>
        <fullName evidence="2">Tripartite tricarboxylate transporter substrate binding protein</fullName>
    </submittedName>
</protein>
<dbReference type="PANTHER" id="PTHR42928:SF5">
    <property type="entry name" value="BLR1237 PROTEIN"/>
    <property type="match status" value="1"/>
</dbReference>
<comment type="caution">
    <text evidence="2">The sequence shown here is derived from an EMBL/GenBank/DDBJ whole genome shotgun (WGS) entry which is preliminary data.</text>
</comment>
<proteinExistence type="inferred from homology"/>
<name>A0ABS9A936_9GAMM</name>
<dbReference type="InterPro" id="IPR042100">
    <property type="entry name" value="Bug_dom1"/>
</dbReference>
<organism evidence="2 3">
    <name type="scientific">Billgrantia ethanolica</name>
    <dbReference type="NCBI Taxonomy" id="2733486"/>
    <lineage>
        <taxon>Bacteria</taxon>
        <taxon>Pseudomonadati</taxon>
        <taxon>Pseudomonadota</taxon>
        <taxon>Gammaproteobacteria</taxon>
        <taxon>Oceanospirillales</taxon>
        <taxon>Halomonadaceae</taxon>
        <taxon>Billgrantia</taxon>
    </lineage>
</organism>
<dbReference type="EMBL" id="JABFTX010000005">
    <property type="protein sequence ID" value="MCE8005155.1"/>
    <property type="molecule type" value="Genomic_DNA"/>
</dbReference>
<dbReference type="InterPro" id="IPR005064">
    <property type="entry name" value="BUG"/>
</dbReference>
<gene>
    <name evidence="2" type="ORF">HOP53_20190</name>
</gene>
<reference evidence="2 3" key="1">
    <citation type="journal article" date="2021" name="Front. Microbiol.">
        <title>Aerobic Denitrification and Heterotrophic Sulfur Oxidation in the Genus Halomonas Revealed by Six Novel Species Characterizations and Genome-Based Analysis.</title>
        <authorList>
            <person name="Wang L."/>
            <person name="Shao Z."/>
        </authorList>
    </citation>
    <scope>NUCLEOTIDE SEQUENCE [LARGE SCALE GENOMIC DNA]</scope>
    <source>
        <strain evidence="2 3">MCCC 1A11081</strain>
    </source>
</reference>
<dbReference type="PANTHER" id="PTHR42928">
    <property type="entry name" value="TRICARBOXYLATE-BINDING PROTEIN"/>
    <property type="match status" value="1"/>
</dbReference>
<dbReference type="SUPFAM" id="SSF53850">
    <property type="entry name" value="Periplasmic binding protein-like II"/>
    <property type="match status" value="1"/>
</dbReference>
<dbReference type="Pfam" id="PF03401">
    <property type="entry name" value="TctC"/>
    <property type="match status" value="1"/>
</dbReference>
<sequence>MVLLYKGEHDVKKYHGSSSLKKYCFASFLSLSIALGFSATSTADEGEWRPEGPVRIIMHTSAGGSADVFIRTVAESLEPKIGQTIAVINSPGGAGATQMARVRSANPDGLTLAVNTLSHFTGMLTNLKGTFSIEDFSWIATAQSDPNLIWTRTGSDIEDINDLVEEARARDGRVAVGGFGPVGSTQHIALRMLEKAADVEFEWVAFNSTPDIVAAVLGGHVDVGMSNLSGAQAYFEAGRLQGLGVHGAERVDGLDDVATLEEQGFDVDSSWVQVRGIFGPAGMPMELQQQIADAFHEAMRSEHYQNYARNAGVTDTWMGPEEYTAFAHQISEVAKAQLEE</sequence>
<comment type="similarity">
    <text evidence="1">Belongs to the UPF0065 (bug) family.</text>
</comment>
<dbReference type="Proteomes" id="UP001320168">
    <property type="component" value="Unassembled WGS sequence"/>
</dbReference>
<dbReference type="CDD" id="cd07012">
    <property type="entry name" value="PBP2_Bug_TTT"/>
    <property type="match status" value="1"/>
</dbReference>
<dbReference type="Gene3D" id="3.40.190.150">
    <property type="entry name" value="Bordetella uptake gene, domain 1"/>
    <property type="match status" value="1"/>
</dbReference>
<dbReference type="Gene3D" id="3.40.190.10">
    <property type="entry name" value="Periplasmic binding protein-like II"/>
    <property type="match status" value="1"/>
</dbReference>
<evidence type="ECO:0000313" key="2">
    <source>
        <dbReference type="EMBL" id="MCE8005155.1"/>
    </source>
</evidence>
<dbReference type="PIRSF" id="PIRSF017082">
    <property type="entry name" value="YflP"/>
    <property type="match status" value="1"/>
</dbReference>
<keyword evidence="3" id="KW-1185">Reference proteome</keyword>
<accession>A0ABS9A936</accession>
<evidence type="ECO:0000313" key="3">
    <source>
        <dbReference type="Proteomes" id="UP001320168"/>
    </source>
</evidence>
<evidence type="ECO:0000256" key="1">
    <source>
        <dbReference type="ARBA" id="ARBA00006987"/>
    </source>
</evidence>